<dbReference type="InterPro" id="IPR001633">
    <property type="entry name" value="EAL_dom"/>
</dbReference>
<dbReference type="PANTHER" id="PTHR33121">
    <property type="entry name" value="CYCLIC DI-GMP PHOSPHODIESTERASE PDEF"/>
    <property type="match status" value="1"/>
</dbReference>
<keyword evidence="3" id="KW-1133">Transmembrane helix</keyword>
<keyword evidence="3" id="KW-0472">Membrane</keyword>
<dbReference type="SMART" id="SM00052">
    <property type="entry name" value="EAL"/>
    <property type="match status" value="1"/>
</dbReference>
<protein>
    <recommendedName>
        <fullName evidence="4">EAL domain-containing protein</fullName>
    </recommendedName>
</protein>
<dbReference type="PANTHER" id="PTHR33121:SF79">
    <property type="entry name" value="CYCLIC DI-GMP PHOSPHODIESTERASE PDED-RELATED"/>
    <property type="match status" value="1"/>
</dbReference>
<dbReference type="AlphaFoldDB" id="A0A0C6FJT9"/>
<keyword evidence="3" id="KW-0812">Transmembrane</keyword>
<dbReference type="Pfam" id="PF00563">
    <property type="entry name" value="EAL"/>
    <property type="match status" value="1"/>
</dbReference>
<feature type="transmembrane region" description="Helical" evidence="3">
    <location>
        <begin position="42"/>
        <end position="63"/>
    </location>
</feature>
<evidence type="ECO:0000256" key="3">
    <source>
        <dbReference type="SAM" id="Phobius"/>
    </source>
</evidence>
<keyword evidence="1" id="KW-0175">Coiled coil</keyword>
<dbReference type="PATRIC" id="fig|270351.10.peg.2023"/>
<dbReference type="InterPro" id="IPR050706">
    <property type="entry name" value="Cyclic-di-GMP_PDE-like"/>
</dbReference>
<dbReference type="GO" id="GO:0071111">
    <property type="term" value="F:cyclic-guanylate-specific phosphodiesterase activity"/>
    <property type="evidence" value="ECO:0007669"/>
    <property type="project" value="InterPro"/>
</dbReference>
<sequence>MALMIGRRADRSSAGRITLSLSCLLAGAACLAVAFLSAPLLGAVAGTALVVAALAGVATALAYRRAVRLARQVERMSGEIDLLSRRLLAVEQRSAPAAPVAALENGLSEVTAEIGLLGGIVRELAVAVAAQDEDLIHLKAGTTPAVPAPTQAYAAPPAQPAPMPTAMPAPVTAPPLMAAAHATTAPMVQHPLAQPPLVQAPVAQAPMASAPVPAAAPAMAQAAPQSFASSAPYPGASAQAAQAWPLAAMADPTAAARPEAAAAPAPQADPILPRDAAPAPRRPFVPEPAAAPRPESEILAALGEGLEVHLQPIVSLPQRKVAFYEALARLRVGDALLAPAEFLRVLERHGRTTELDRLMLARVTAIGQHLAGRGSETPVAYALSPGSLFEPGFLRAVSRLIDLHPELAGRLILALPQQSWRSLDAEQAGALAALRERIGLAVDRVAEPRLDAPALAARGASYAKIGVDLLLSEHGAAIATTLARAGIRLVAEGVEQEADVPDLIDLDLPLAQGTVFSPPRVVRPEVLSPPAPEPAPEPPPPPPADEPPPVRRAFRDVLRRAV</sequence>
<dbReference type="CDD" id="cd01948">
    <property type="entry name" value="EAL"/>
    <property type="match status" value="1"/>
</dbReference>
<feature type="region of interest" description="Disordered" evidence="2">
    <location>
        <begin position="521"/>
        <end position="551"/>
    </location>
</feature>
<name>A0A0C6FJT9_9HYPH</name>
<dbReference type="PROSITE" id="PS51257">
    <property type="entry name" value="PROKAR_LIPOPROTEIN"/>
    <property type="match status" value="1"/>
</dbReference>
<feature type="compositionally biased region" description="Pro residues" evidence="2">
    <location>
        <begin position="527"/>
        <end position="547"/>
    </location>
</feature>
<accession>A0A0C6FJT9</accession>
<dbReference type="Gene3D" id="3.20.20.450">
    <property type="entry name" value="EAL domain"/>
    <property type="match status" value="1"/>
</dbReference>
<evidence type="ECO:0000256" key="2">
    <source>
        <dbReference type="SAM" id="MobiDB-lite"/>
    </source>
</evidence>
<dbReference type="EMBL" id="AP014704">
    <property type="protein sequence ID" value="BAQ45379.1"/>
    <property type="molecule type" value="Genomic_DNA"/>
</dbReference>
<dbReference type="PROSITE" id="PS50883">
    <property type="entry name" value="EAL"/>
    <property type="match status" value="1"/>
</dbReference>
<dbReference type="SUPFAM" id="SSF141868">
    <property type="entry name" value="EAL domain-like"/>
    <property type="match status" value="1"/>
</dbReference>
<feature type="region of interest" description="Disordered" evidence="2">
    <location>
        <begin position="255"/>
        <end position="290"/>
    </location>
</feature>
<proteinExistence type="predicted"/>
<evidence type="ECO:0000256" key="1">
    <source>
        <dbReference type="SAM" id="Coils"/>
    </source>
</evidence>
<evidence type="ECO:0000313" key="5">
    <source>
        <dbReference type="EMBL" id="BAQ45379.1"/>
    </source>
</evidence>
<gene>
    <name evidence="5" type="ORF">Maq22A_c10510</name>
</gene>
<organism evidence="5 6">
    <name type="scientific">Methylobacterium aquaticum</name>
    <dbReference type="NCBI Taxonomy" id="270351"/>
    <lineage>
        <taxon>Bacteria</taxon>
        <taxon>Pseudomonadati</taxon>
        <taxon>Pseudomonadota</taxon>
        <taxon>Alphaproteobacteria</taxon>
        <taxon>Hyphomicrobiales</taxon>
        <taxon>Methylobacteriaceae</taxon>
        <taxon>Methylobacterium</taxon>
    </lineage>
</organism>
<dbReference type="InterPro" id="IPR035919">
    <property type="entry name" value="EAL_sf"/>
</dbReference>
<evidence type="ECO:0000313" key="6">
    <source>
        <dbReference type="Proteomes" id="UP000061432"/>
    </source>
</evidence>
<evidence type="ECO:0000259" key="4">
    <source>
        <dbReference type="PROSITE" id="PS50883"/>
    </source>
</evidence>
<dbReference type="RefSeq" id="WP_060846720.1">
    <property type="nucleotide sequence ID" value="NZ_AP014704.1"/>
</dbReference>
<reference evidence="6" key="2">
    <citation type="submission" date="2015-01" db="EMBL/GenBank/DDBJ databases">
        <title>Complete genome sequence of Methylobacterium aquaticum strain 22A.</title>
        <authorList>
            <person name="Tani A."/>
            <person name="Ogura Y."/>
            <person name="Hayashi T."/>
        </authorList>
    </citation>
    <scope>NUCLEOTIDE SEQUENCE [LARGE SCALE GENOMIC DNA]</scope>
    <source>
        <strain evidence="6">MA-22A</strain>
    </source>
</reference>
<feature type="domain" description="EAL" evidence="4">
    <location>
        <begin position="288"/>
        <end position="533"/>
    </location>
</feature>
<dbReference type="Proteomes" id="UP000061432">
    <property type="component" value="Chromosome"/>
</dbReference>
<feature type="coiled-coil region" evidence="1">
    <location>
        <begin position="66"/>
        <end position="93"/>
    </location>
</feature>
<dbReference type="STRING" id="270351.Maq22A_c10510"/>
<dbReference type="KEGG" id="maqu:Maq22A_c10510"/>
<feature type="compositionally biased region" description="Low complexity" evidence="2">
    <location>
        <begin position="255"/>
        <end position="279"/>
    </location>
</feature>
<reference evidence="5 6" key="1">
    <citation type="journal article" date="2015" name="Genome Announc.">
        <title>Complete Genome Sequence of Methylobacterium aquaticum Strain 22A, Isolated from Racomitrium japonicum Moss.</title>
        <authorList>
            <person name="Tani A."/>
            <person name="Ogura Y."/>
            <person name="Hayashi T."/>
            <person name="Kimbara K."/>
        </authorList>
    </citation>
    <scope>NUCLEOTIDE SEQUENCE [LARGE SCALE GENOMIC DNA]</scope>
    <source>
        <strain evidence="5 6">MA-22A</strain>
    </source>
</reference>
<feature type="compositionally biased region" description="Pro residues" evidence="2">
    <location>
        <begin position="280"/>
        <end position="290"/>
    </location>
</feature>